<geneLocation type="plasmid" evidence="1">
    <name>pDson03</name>
</geneLocation>
<dbReference type="EMBL" id="CP158298">
    <property type="protein sequence ID" value="XBV83981.1"/>
    <property type="molecule type" value="Genomic_DNA"/>
</dbReference>
<dbReference type="KEGG" id="dsc:ABOD76_04630"/>
<evidence type="ECO:0000313" key="1">
    <source>
        <dbReference type="EMBL" id="XBV83981.1"/>
    </source>
</evidence>
<protein>
    <submittedName>
        <fullName evidence="1">Uncharacterized protein</fullName>
    </submittedName>
</protein>
<sequence>MFSEAHAPAAVNHHTALLKTAAERARRTPAVSLGRRLVIWRWVPVPLPFPVRTRRAPR</sequence>
<proteinExistence type="predicted"/>
<dbReference type="AlphaFoldDB" id="A0AAU7U687"/>
<gene>
    <name evidence="1" type="ORF">ABOD76_04630</name>
</gene>
<name>A0AAU7U687_9DEIO</name>
<organism evidence="1">
    <name type="scientific">Deinococcus sonorensis KR-87</name>
    <dbReference type="NCBI Taxonomy" id="694439"/>
    <lineage>
        <taxon>Bacteria</taxon>
        <taxon>Thermotogati</taxon>
        <taxon>Deinococcota</taxon>
        <taxon>Deinococci</taxon>
        <taxon>Deinococcales</taxon>
        <taxon>Deinococcaceae</taxon>
        <taxon>Deinococcus</taxon>
    </lineage>
</organism>
<keyword evidence="1" id="KW-0614">Plasmid</keyword>
<accession>A0AAU7U687</accession>
<dbReference type="RefSeq" id="WP_350241899.1">
    <property type="nucleotide sequence ID" value="NZ_CP158298.1"/>
</dbReference>
<reference evidence="1" key="1">
    <citation type="submission" date="2024-06" db="EMBL/GenBank/DDBJ databases">
        <title>Draft Genome Sequence of Deinococcus sonorensis Type Strain KR-87, a Biofilm Producing Representative of the Genus Deinococcus.</title>
        <authorList>
            <person name="Boren L.S."/>
            <person name="Grosso R.A."/>
            <person name="Hugenberg-Cox A.N."/>
            <person name="Hill J.T.E."/>
            <person name="Albert C.M."/>
            <person name="Tuohy J.M."/>
        </authorList>
    </citation>
    <scope>NUCLEOTIDE SEQUENCE</scope>
    <source>
        <strain evidence="1">KR-87</strain>
        <plasmid evidence="1">pDson03</plasmid>
    </source>
</reference>